<comment type="caution">
    <text evidence="1">The sequence shown here is derived from an EMBL/GenBank/DDBJ whole genome shotgun (WGS) entry which is preliminary data.</text>
</comment>
<dbReference type="PANTHER" id="PTHR48100:SF1">
    <property type="entry name" value="HISTIDINE PHOSPHATASE FAMILY PROTEIN-RELATED"/>
    <property type="match status" value="1"/>
</dbReference>
<dbReference type="SMART" id="SM00855">
    <property type="entry name" value="PGAM"/>
    <property type="match status" value="1"/>
</dbReference>
<gene>
    <name evidence="1" type="ORF">FLL46_01690</name>
</gene>
<dbReference type="OrthoDB" id="9783269at2"/>
<dbReference type="InterPro" id="IPR013078">
    <property type="entry name" value="His_Pase_superF_clade-1"/>
</dbReference>
<evidence type="ECO:0000313" key="1">
    <source>
        <dbReference type="EMBL" id="TQV89621.1"/>
    </source>
</evidence>
<sequence>MTTEIFLVRHGQPVLQNALLGSTDSPLSELGWLQLNESFSKLVEIDSIVSSSLSRCASFAQNFAEENDVNLIIDGAWRECHFGQWDGQSYQQLHQKYPQQVSQFFSDPDQFPPPGGESLKAFSERVEKALKNLVMQHSGQRIAVVTHAGVIRTLVAWCLKMDYASGLHFRRFAVDYASITHLSIYQDDKFYPQLLGLNQRPELAEVTV</sequence>
<dbReference type="InterPro" id="IPR050275">
    <property type="entry name" value="PGM_Phosphatase"/>
</dbReference>
<dbReference type="PANTHER" id="PTHR48100">
    <property type="entry name" value="BROAD-SPECIFICITY PHOSPHATASE YOR283W-RELATED"/>
    <property type="match status" value="1"/>
</dbReference>
<protein>
    <submittedName>
        <fullName evidence="1">Histidine phosphatase family protein</fullName>
    </submittedName>
</protein>
<evidence type="ECO:0000313" key="2">
    <source>
        <dbReference type="Proteomes" id="UP000315439"/>
    </source>
</evidence>
<keyword evidence="2" id="KW-1185">Reference proteome</keyword>
<dbReference type="AlphaFoldDB" id="A0A545UJI0"/>
<dbReference type="Proteomes" id="UP000315439">
    <property type="component" value="Unassembled WGS sequence"/>
</dbReference>
<dbReference type="EMBL" id="VIKS01000001">
    <property type="protein sequence ID" value="TQV89621.1"/>
    <property type="molecule type" value="Genomic_DNA"/>
</dbReference>
<dbReference type="GO" id="GO:0005737">
    <property type="term" value="C:cytoplasm"/>
    <property type="evidence" value="ECO:0007669"/>
    <property type="project" value="TreeGrafter"/>
</dbReference>
<dbReference type="Gene3D" id="3.40.50.1240">
    <property type="entry name" value="Phosphoglycerate mutase-like"/>
    <property type="match status" value="1"/>
</dbReference>
<dbReference type="CDD" id="cd07067">
    <property type="entry name" value="HP_PGM_like"/>
    <property type="match status" value="1"/>
</dbReference>
<accession>A0A545UJI0</accession>
<dbReference type="SUPFAM" id="SSF53254">
    <property type="entry name" value="Phosphoglycerate mutase-like"/>
    <property type="match status" value="1"/>
</dbReference>
<proteinExistence type="predicted"/>
<dbReference type="Pfam" id="PF00300">
    <property type="entry name" value="His_Phos_1"/>
    <property type="match status" value="1"/>
</dbReference>
<dbReference type="GO" id="GO:0016791">
    <property type="term" value="F:phosphatase activity"/>
    <property type="evidence" value="ECO:0007669"/>
    <property type="project" value="TreeGrafter"/>
</dbReference>
<dbReference type="InterPro" id="IPR029033">
    <property type="entry name" value="His_PPase_superfam"/>
</dbReference>
<name>A0A545UJI0_9GAMM</name>
<reference evidence="1 2" key="1">
    <citation type="submission" date="2019-07" db="EMBL/GenBank/DDBJ databases">
        <title>Draft genome for Aliikangiella sp. M105.</title>
        <authorList>
            <person name="Wang G."/>
        </authorList>
    </citation>
    <scope>NUCLEOTIDE SEQUENCE [LARGE SCALE GENOMIC DNA]</scope>
    <source>
        <strain evidence="1 2">M105</strain>
    </source>
</reference>
<dbReference type="RefSeq" id="WP_142891685.1">
    <property type="nucleotide sequence ID" value="NZ_ML660160.1"/>
</dbReference>
<organism evidence="1 2">
    <name type="scientific">Aliikangiella coralliicola</name>
    <dbReference type="NCBI Taxonomy" id="2592383"/>
    <lineage>
        <taxon>Bacteria</taxon>
        <taxon>Pseudomonadati</taxon>
        <taxon>Pseudomonadota</taxon>
        <taxon>Gammaproteobacteria</taxon>
        <taxon>Oceanospirillales</taxon>
        <taxon>Pleioneaceae</taxon>
        <taxon>Aliikangiella</taxon>
    </lineage>
</organism>